<keyword evidence="4" id="KW-0539">Nucleus</keyword>
<dbReference type="InterPro" id="IPR022003">
    <property type="entry name" value="RST"/>
</dbReference>
<evidence type="ECO:0000313" key="8">
    <source>
        <dbReference type="Proteomes" id="UP001161247"/>
    </source>
</evidence>
<dbReference type="InterPro" id="IPR012317">
    <property type="entry name" value="Poly(ADP-ribose)pol_cat_dom"/>
</dbReference>
<evidence type="ECO:0000259" key="6">
    <source>
        <dbReference type="PROSITE" id="PS51879"/>
    </source>
</evidence>
<dbReference type="PROSITE" id="PS51879">
    <property type="entry name" value="RST"/>
    <property type="match status" value="1"/>
</dbReference>
<feature type="domain" description="RST" evidence="6">
    <location>
        <begin position="501"/>
        <end position="572"/>
    </location>
</feature>
<proteinExistence type="predicted"/>
<evidence type="ECO:0000313" key="7">
    <source>
        <dbReference type="EMBL" id="CAI9095283.1"/>
    </source>
</evidence>
<keyword evidence="2" id="KW-0217">Developmental protein</keyword>
<keyword evidence="3" id="KW-0346">Stress response</keyword>
<dbReference type="EMBL" id="OX459119">
    <property type="protein sequence ID" value="CAI9095283.1"/>
    <property type="molecule type" value="Genomic_DNA"/>
</dbReference>
<evidence type="ECO:0000256" key="3">
    <source>
        <dbReference type="ARBA" id="ARBA00023016"/>
    </source>
</evidence>
<sequence>METKFAKVLGNKRAPVLNQKRKRMVYYENYPGMLLPSRYAMGSAIQQLVKRRKLGLSRGKNDSFYGGKPSSGYYTHFLRSGVPQRLMVHEEGEWVDYPSGILASLKKDLEMKKATIEIQDNKSHIVLDFLHMLQLDLETGVQKRIAWIDEAGGCFFPESFTEYDPRCYLSNKNNDHPETQPPADIKLQVEIAIDGADILKMMESSGESNAIVKEIRVHQTFNQEDYRVEGAEADDSSIKEDNVNFDQYSSETCKNENLESKSGTLLENLDSHAVKDIFFKGLRSSEGAEIIEIAEGSSLFKESRFELFQNQVEITKRFRGDANVQYAWLPSSKETAFSIMKYGFGFMEQSRVVPFYGLGVNLIPANCTDISAKFSDNDENGVRHMLFCRVIMGNTEPVHLGSKQFHPSNEEFDSGVDNVHNPKRYVVWNMNVNSHIFPEYVVSFKISSDTEGFVDETENKLPLEGSSTCNQVPQVQVGDCHLAFVGSPKEQAVNQRPDSVRAPKSPWMPFSMLFAAISNKVPEKEMDLVETNYDLFRAKKISREDFVKRLRMIVGDSLLKSTITGLQHKIPSKSDIELASAKDP</sequence>
<evidence type="ECO:0000256" key="1">
    <source>
        <dbReference type="ARBA" id="ARBA00004123"/>
    </source>
</evidence>
<dbReference type="SUPFAM" id="SSF56399">
    <property type="entry name" value="ADP-ribosylation"/>
    <property type="match status" value="1"/>
</dbReference>
<dbReference type="AlphaFoldDB" id="A0AAV1CJL6"/>
<evidence type="ECO:0000256" key="4">
    <source>
        <dbReference type="ARBA" id="ARBA00023242"/>
    </source>
</evidence>
<dbReference type="Gene3D" id="3.90.228.10">
    <property type="match status" value="1"/>
</dbReference>
<gene>
    <name evidence="7" type="ORF">OLC1_LOCUS6291</name>
</gene>
<dbReference type="GO" id="GO:0003950">
    <property type="term" value="F:NAD+ poly-ADP-ribosyltransferase activity"/>
    <property type="evidence" value="ECO:0007669"/>
    <property type="project" value="InterPro"/>
</dbReference>
<dbReference type="InterPro" id="IPR044964">
    <property type="entry name" value="RCD1/SRO1-5"/>
</dbReference>
<dbReference type="PANTHER" id="PTHR32263:SF41">
    <property type="entry name" value="INACTIVE POLY [ADP-RIBOSE] POLYMERASE RCD1-LIKE ISOFORM X1"/>
    <property type="match status" value="1"/>
</dbReference>
<protein>
    <submittedName>
        <fullName evidence="7">OLC1v1031191C2</fullName>
    </submittedName>
</protein>
<reference evidence="7" key="1">
    <citation type="submission" date="2023-03" db="EMBL/GenBank/DDBJ databases">
        <authorList>
            <person name="Julca I."/>
        </authorList>
    </citation>
    <scope>NUCLEOTIDE SEQUENCE</scope>
</reference>
<comment type="subcellular location">
    <subcellularLocation>
        <location evidence="1">Nucleus</location>
    </subcellularLocation>
</comment>
<dbReference type="Pfam" id="PF23467">
    <property type="entry name" value="WWE_5"/>
    <property type="match status" value="1"/>
</dbReference>
<accession>A0AAV1CJL6</accession>
<keyword evidence="8" id="KW-1185">Reference proteome</keyword>
<dbReference type="Pfam" id="PF12174">
    <property type="entry name" value="RST"/>
    <property type="match status" value="1"/>
</dbReference>
<dbReference type="PROSITE" id="PS51059">
    <property type="entry name" value="PARP_CATALYTIC"/>
    <property type="match status" value="1"/>
</dbReference>
<evidence type="ECO:0000259" key="5">
    <source>
        <dbReference type="PROSITE" id="PS51059"/>
    </source>
</evidence>
<name>A0AAV1CJL6_OLDCO</name>
<dbReference type="Proteomes" id="UP001161247">
    <property type="component" value="Chromosome 2"/>
</dbReference>
<dbReference type="InterPro" id="IPR057823">
    <property type="entry name" value="WWE_RCD1"/>
</dbReference>
<evidence type="ECO:0000256" key="2">
    <source>
        <dbReference type="ARBA" id="ARBA00022473"/>
    </source>
</evidence>
<dbReference type="GO" id="GO:0005634">
    <property type="term" value="C:nucleus"/>
    <property type="evidence" value="ECO:0007669"/>
    <property type="project" value="UniProtKB-SubCell"/>
</dbReference>
<dbReference type="PANTHER" id="PTHR32263">
    <property type="entry name" value="INACTIVE POLY [ADP-RIBOSE] POLYMERASE SRO4-RELATED"/>
    <property type="match status" value="1"/>
</dbReference>
<feature type="domain" description="PARP catalytic" evidence="5">
    <location>
        <begin position="246"/>
        <end position="466"/>
    </location>
</feature>
<organism evidence="7 8">
    <name type="scientific">Oldenlandia corymbosa var. corymbosa</name>
    <dbReference type="NCBI Taxonomy" id="529605"/>
    <lineage>
        <taxon>Eukaryota</taxon>
        <taxon>Viridiplantae</taxon>
        <taxon>Streptophyta</taxon>
        <taxon>Embryophyta</taxon>
        <taxon>Tracheophyta</taxon>
        <taxon>Spermatophyta</taxon>
        <taxon>Magnoliopsida</taxon>
        <taxon>eudicotyledons</taxon>
        <taxon>Gunneridae</taxon>
        <taxon>Pentapetalae</taxon>
        <taxon>asterids</taxon>
        <taxon>lamiids</taxon>
        <taxon>Gentianales</taxon>
        <taxon>Rubiaceae</taxon>
        <taxon>Rubioideae</taxon>
        <taxon>Spermacoceae</taxon>
        <taxon>Hedyotis-Oldenlandia complex</taxon>
        <taxon>Oldenlandia</taxon>
    </lineage>
</organism>